<evidence type="ECO:0000256" key="2">
    <source>
        <dbReference type="ARBA" id="ARBA00007957"/>
    </source>
</evidence>
<dbReference type="Gene3D" id="1.10.10.10">
    <property type="entry name" value="Winged helix-like DNA-binding domain superfamily/Winged helix DNA-binding domain"/>
    <property type="match status" value="1"/>
</dbReference>
<keyword evidence="12" id="KW-1185">Reference proteome</keyword>
<comment type="subcellular location">
    <subcellularLocation>
        <location evidence="1">Cytoplasm</location>
    </subcellularLocation>
</comment>
<evidence type="ECO:0000256" key="8">
    <source>
        <dbReference type="ARBA" id="ARBA00023163"/>
    </source>
</evidence>
<dbReference type="GO" id="GO:1900376">
    <property type="term" value="P:regulation of secondary metabolite biosynthetic process"/>
    <property type="evidence" value="ECO:0007669"/>
    <property type="project" value="TreeGrafter"/>
</dbReference>
<dbReference type="GO" id="GO:0003700">
    <property type="term" value="F:DNA-binding transcription factor activity"/>
    <property type="evidence" value="ECO:0007669"/>
    <property type="project" value="InterPro"/>
</dbReference>
<evidence type="ECO:0000256" key="10">
    <source>
        <dbReference type="PIRSR" id="PIRSR602481-2"/>
    </source>
</evidence>
<sequence>MEQLIRVLRDKGFKITPQRRAVITALAKCGKFPTAQRIWDYVRTITPDVSFDTIYRNLSLLVELGIVSEIHTKGREGNVFEIVETDHHHHLICVSCGTTQCLDFCPVSHGDLAKAEAGGFKITSHSLEFYGYCRECASAG</sequence>
<keyword evidence="10" id="KW-0408">Iron</keyword>
<dbReference type="InterPro" id="IPR043135">
    <property type="entry name" value="Fur_C"/>
</dbReference>
<feature type="binding site" evidence="9">
    <location>
        <position position="96"/>
    </location>
    <ligand>
        <name>Zn(2+)</name>
        <dbReference type="ChEBI" id="CHEBI:29105"/>
    </ligand>
</feature>
<keyword evidence="7" id="KW-0238">DNA-binding</keyword>
<keyword evidence="9" id="KW-0479">Metal-binding</keyword>
<dbReference type="GO" id="GO:0005737">
    <property type="term" value="C:cytoplasm"/>
    <property type="evidence" value="ECO:0007669"/>
    <property type="project" value="UniProtKB-SubCell"/>
</dbReference>
<accession>A0A1G9N903</accession>
<dbReference type="Pfam" id="PF01475">
    <property type="entry name" value="FUR"/>
    <property type="match status" value="1"/>
</dbReference>
<keyword evidence="6" id="KW-0805">Transcription regulation</keyword>
<evidence type="ECO:0000256" key="6">
    <source>
        <dbReference type="ARBA" id="ARBA00023015"/>
    </source>
</evidence>
<feature type="binding site" evidence="10">
    <location>
        <position position="87"/>
    </location>
    <ligand>
        <name>Fe cation</name>
        <dbReference type="ChEBI" id="CHEBI:24875"/>
    </ligand>
</feature>
<dbReference type="Proteomes" id="UP000214880">
    <property type="component" value="Unassembled WGS sequence"/>
</dbReference>
<dbReference type="Gene3D" id="3.30.1490.190">
    <property type="match status" value="1"/>
</dbReference>
<dbReference type="AlphaFoldDB" id="A0A1G9N903"/>
<dbReference type="GO" id="GO:0008270">
    <property type="term" value="F:zinc ion binding"/>
    <property type="evidence" value="ECO:0007669"/>
    <property type="project" value="TreeGrafter"/>
</dbReference>
<dbReference type="InterPro" id="IPR036388">
    <property type="entry name" value="WH-like_DNA-bd_sf"/>
</dbReference>
<dbReference type="GO" id="GO:0045892">
    <property type="term" value="P:negative regulation of DNA-templated transcription"/>
    <property type="evidence" value="ECO:0007669"/>
    <property type="project" value="TreeGrafter"/>
</dbReference>
<dbReference type="SUPFAM" id="SSF46785">
    <property type="entry name" value="Winged helix' DNA-binding domain"/>
    <property type="match status" value="1"/>
</dbReference>
<name>A0A1G9N903_9FIRM</name>
<comment type="cofactor">
    <cofactor evidence="9">
        <name>Zn(2+)</name>
        <dbReference type="ChEBI" id="CHEBI:29105"/>
    </cofactor>
    <text evidence="9">Binds 1 zinc ion per subunit.</text>
</comment>
<comment type="similarity">
    <text evidence="2">Belongs to the Fur family.</text>
</comment>
<dbReference type="PANTHER" id="PTHR33202">
    <property type="entry name" value="ZINC UPTAKE REGULATION PROTEIN"/>
    <property type="match status" value="1"/>
</dbReference>
<feature type="binding site" evidence="9">
    <location>
        <position position="93"/>
    </location>
    <ligand>
        <name>Zn(2+)</name>
        <dbReference type="ChEBI" id="CHEBI:29105"/>
    </ligand>
</feature>
<dbReference type="CDD" id="cd07153">
    <property type="entry name" value="Fur_like"/>
    <property type="match status" value="1"/>
</dbReference>
<evidence type="ECO:0000256" key="9">
    <source>
        <dbReference type="PIRSR" id="PIRSR602481-1"/>
    </source>
</evidence>
<keyword evidence="8" id="KW-0804">Transcription</keyword>
<evidence type="ECO:0000256" key="4">
    <source>
        <dbReference type="ARBA" id="ARBA00022491"/>
    </source>
</evidence>
<dbReference type="InterPro" id="IPR036390">
    <property type="entry name" value="WH_DNA-bd_sf"/>
</dbReference>
<organism evidence="11 12">
    <name type="scientific">Dendrosporobacter quercicolus</name>
    <dbReference type="NCBI Taxonomy" id="146817"/>
    <lineage>
        <taxon>Bacteria</taxon>
        <taxon>Bacillati</taxon>
        <taxon>Bacillota</taxon>
        <taxon>Negativicutes</taxon>
        <taxon>Selenomonadales</taxon>
        <taxon>Sporomusaceae</taxon>
        <taxon>Dendrosporobacter</taxon>
    </lineage>
</organism>
<feature type="binding site" evidence="9">
    <location>
        <position position="133"/>
    </location>
    <ligand>
        <name>Zn(2+)</name>
        <dbReference type="ChEBI" id="CHEBI:29105"/>
    </ligand>
</feature>
<evidence type="ECO:0000256" key="5">
    <source>
        <dbReference type="ARBA" id="ARBA00022833"/>
    </source>
</evidence>
<evidence type="ECO:0000313" key="11">
    <source>
        <dbReference type="EMBL" id="SDL82365.1"/>
    </source>
</evidence>
<evidence type="ECO:0000256" key="7">
    <source>
        <dbReference type="ARBA" id="ARBA00023125"/>
    </source>
</evidence>
<keyword evidence="3" id="KW-0963">Cytoplasm</keyword>
<proteinExistence type="inferred from homology"/>
<dbReference type="EMBL" id="FNHB01000001">
    <property type="protein sequence ID" value="SDL82365.1"/>
    <property type="molecule type" value="Genomic_DNA"/>
</dbReference>
<dbReference type="STRING" id="146817.SAMN04488502_101918"/>
<dbReference type="RefSeq" id="WP_092068858.1">
    <property type="nucleotide sequence ID" value="NZ_FNHB01000001.1"/>
</dbReference>
<feature type="binding site" evidence="9">
    <location>
        <position position="136"/>
    </location>
    <ligand>
        <name>Zn(2+)</name>
        <dbReference type="ChEBI" id="CHEBI:29105"/>
    </ligand>
</feature>
<reference evidence="11 12" key="1">
    <citation type="submission" date="2016-10" db="EMBL/GenBank/DDBJ databases">
        <authorList>
            <person name="de Groot N.N."/>
        </authorList>
    </citation>
    <scope>NUCLEOTIDE SEQUENCE [LARGE SCALE GENOMIC DNA]</scope>
    <source>
        <strain evidence="11 12">DSM 1736</strain>
    </source>
</reference>
<feature type="binding site" evidence="10">
    <location>
        <position position="125"/>
    </location>
    <ligand>
        <name>Fe cation</name>
        <dbReference type="ChEBI" id="CHEBI:24875"/>
    </ligand>
</feature>
<evidence type="ECO:0000256" key="3">
    <source>
        <dbReference type="ARBA" id="ARBA00022490"/>
    </source>
</evidence>
<dbReference type="InterPro" id="IPR002481">
    <property type="entry name" value="FUR"/>
</dbReference>
<evidence type="ECO:0000256" key="1">
    <source>
        <dbReference type="ARBA" id="ARBA00004496"/>
    </source>
</evidence>
<keyword evidence="4" id="KW-0678">Repressor</keyword>
<dbReference type="PANTHER" id="PTHR33202:SF1">
    <property type="entry name" value="FERRIC UPTAKE REGULATION PROTEIN"/>
    <property type="match status" value="1"/>
</dbReference>
<comment type="cofactor">
    <cofactor evidence="10">
        <name>Mn(2+)</name>
        <dbReference type="ChEBI" id="CHEBI:29035"/>
    </cofactor>
    <cofactor evidence="10">
        <name>Fe(2+)</name>
        <dbReference type="ChEBI" id="CHEBI:29033"/>
    </cofactor>
    <text evidence="10">Binds 1 Mn(2+) or Fe(2+) ion per subunit.</text>
</comment>
<keyword evidence="5 9" id="KW-0862">Zinc</keyword>
<evidence type="ECO:0000313" key="12">
    <source>
        <dbReference type="Proteomes" id="UP000214880"/>
    </source>
</evidence>
<protein>
    <submittedName>
        <fullName evidence="11">Fur family transcriptional regulator, zinc uptake regulator</fullName>
    </submittedName>
</protein>
<dbReference type="GO" id="GO:0000976">
    <property type="term" value="F:transcription cis-regulatory region binding"/>
    <property type="evidence" value="ECO:0007669"/>
    <property type="project" value="TreeGrafter"/>
</dbReference>
<dbReference type="OrthoDB" id="8659436at2"/>
<gene>
    <name evidence="11" type="ORF">SAMN04488502_101918</name>
</gene>